<accession>A8BMB5</accession>
<dbReference type="KEGG" id="gla:GL50803_00112017"/>
<dbReference type="GeneID" id="5698948"/>
<dbReference type="RefSeq" id="XP_001706063.1">
    <property type="nucleotide sequence ID" value="XM_001706011.1"/>
</dbReference>
<comment type="caution">
    <text evidence="1">The sequence shown here is derived from an EMBL/GenBank/DDBJ whole genome shotgun (WGS) entry which is preliminary data.</text>
</comment>
<dbReference type="EMBL" id="AACB03000002">
    <property type="protein sequence ID" value="KAE8303984.1"/>
    <property type="molecule type" value="Genomic_DNA"/>
</dbReference>
<proteinExistence type="predicted"/>
<dbReference type="HOGENOM" id="CLU_520193_0_0_1"/>
<evidence type="ECO:0000313" key="1">
    <source>
        <dbReference type="EMBL" id="KAE8303984.1"/>
    </source>
</evidence>
<organism evidence="1 2">
    <name type="scientific">Giardia intestinalis (strain ATCC 50803 / WB clone C6)</name>
    <name type="common">Giardia lamblia</name>
    <dbReference type="NCBI Taxonomy" id="184922"/>
    <lineage>
        <taxon>Eukaryota</taxon>
        <taxon>Metamonada</taxon>
        <taxon>Diplomonadida</taxon>
        <taxon>Hexamitidae</taxon>
        <taxon>Giardiinae</taxon>
        <taxon>Giardia</taxon>
    </lineage>
</organism>
<evidence type="ECO:0000313" key="2">
    <source>
        <dbReference type="Proteomes" id="UP000001548"/>
    </source>
</evidence>
<dbReference type="VEuPathDB" id="GiardiaDB:GL50803_112017"/>
<reference evidence="1 2" key="1">
    <citation type="journal article" date="2007" name="Science">
        <title>Genomic minimalism in the early diverging intestinal parasite Giardia lamblia.</title>
        <authorList>
            <person name="Morrison H.G."/>
            <person name="McArthur A.G."/>
            <person name="Gillin F.D."/>
            <person name="Aley S.B."/>
            <person name="Adam R.D."/>
            <person name="Olsen G.J."/>
            <person name="Best A.A."/>
            <person name="Cande W.Z."/>
            <person name="Chen F."/>
            <person name="Cipriano M.J."/>
            <person name="Davids B.J."/>
            <person name="Dawson S.C."/>
            <person name="Elmendorf H.G."/>
            <person name="Hehl A.B."/>
            <person name="Holder M.E."/>
            <person name="Huse S.M."/>
            <person name="Kim U.U."/>
            <person name="Lasek-Nesselquist E."/>
            <person name="Manning G."/>
            <person name="Nigam A."/>
            <person name="Nixon J.E."/>
            <person name="Palm D."/>
            <person name="Passamaneck N.E."/>
            <person name="Prabhu A."/>
            <person name="Reich C.I."/>
            <person name="Reiner D.S."/>
            <person name="Samuelson J."/>
            <person name="Svard S.G."/>
            <person name="Sogin M.L."/>
        </authorList>
    </citation>
    <scope>NUCLEOTIDE SEQUENCE [LARGE SCALE GENOMIC DNA]</scope>
    <source>
        <strain evidence="1 2">WB C6</strain>
    </source>
</reference>
<name>A8BMB5_GIAIC</name>
<keyword evidence="2" id="KW-1185">Reference proteome</keyword>
<dbReference type="Proteomes" id="UP000001548">
    <property type="component" value="Unassembled WGS sequence"/>
</dbReference>
<sequence length="524" mass="55411">MSAGPAGAALSPPAVPGDGAHALYAARVRKCMLSVNVRLEQRTFLAFFGLAARTLELTGDPDVLADTIQRSLCVEEGRAAALGDGVARGRREAEARGSRPLDPRERRLLERYGPGGDAEKPACEPPRTPLPAAGAIAGSLVEVSLSSLGALSSLPQSHEAHGTLWVVPRAPGSGDGLLADLAVFAEGVSLSEFVLGEGARALRGYAARFPTAHAACLCAYSVCQRNFLVGPALRRSSVYAYAEAPGRDLRTLSERVDGTPAVSDVELSGSSDGTGEPPDEPPIKRAQRRVVLNTDDGTTRTKVRAGAPFGDPACVVRLTGIPDAYRGAGFRGLGVLKGKTPPDRVLHGEEAGEYVMYIGFRHAAPLQKFAEACRRARDRGVGIRAVQGRVPGDCSGLAALDPGDVWCGAGGPAEAAQGPVVEVAHLPEAYRDLGRREGFWCGEDRPLLWWNLLSRVVQDEGGGGTLYFCFKYREGKEASSAKWFRKRLASALREEGVSGVSVAVLDRVPPGLEGRDVELPAPRQ</sequence>
<dbReference type="AlphaFoldDB" id="A8BMB5"/>
<protein>
    <submittedName>
        <fullName evidence="1">Uncharacterized protein</fullName>
    </submittedName>
</protein>
<gene>
    <name evidence="1" type="ORF">GL50803_00112017</name>
</gene>